<evidence type="ECO:0000256" key="2">
    <source>
        <dbReference type="ARBA" id="ARBA00023130"/>
    </source>
</evidence>
<dbReference type="InterPro" id="IPR051287">
    <property type="entry name" value="TCR_variable_region"/>
</dbReference>
<keyword evidence="9" id="KW-1185">Reference proteome</keyword>
<dbReference type="Proteomes" id="UP001166093">
    <property type="component" value="Unassembled WGS sequence"/>
</dbReference>
<evidence type="ECO:0000256" key="1">
    <source>
        <dbReference type="ARBA" id="ARBA00022729"/>
    </source>
</evidence>
<dbReference type="Pfam" id="PF07686">
    <property type="entry name" value="V-set"/>
    <property type="match status" value="1"/>
</dbReference>
<comment type="caution">
    <text evidence="8">The sequence shown here is derived from an EMBL/GenBank/DDBJ whole genome shotgun (WGS) entry which is preliminary data.</text>
</comment>
<evidence type="ECO:0000313" key="8">
    <source>
        <dbReference type="EMBL" id="MBN3288584.1"/>
    </source>
</evidence>
<evidence type="ECO:0000313" key="9">
    <source>
        <dbReference type="Proteomes" id="UP001166093"/>
    </source>
</evidence>
<dbReference type="InterPro" id="IPR007110">
    <property type="entry name" value="Ig-like_dom"/>
</dbReference>
<dbReference type="Gene3D" id="2.60.40.10">
    <property type="entry name" value="Immunoglobulins"/>
    <property type="match status" value="1"/>
</dbReference>
<evidence type="ECO:0000259" key="7">
    <source>
        <dbReference type="PROSITE" id="PS50835"/>
    </source>
</evidence>
<feature type="domain" description="Ig-like" evidence="7">
    <location>
        <begin position="17"/>
        <end position="112"/>
    </location>
</feature>
<evidence type="ECO:0000256" key="6">
    <source>
        <dbReference type="SAM" id="SignalP"/>
    </source>
</evidence>
<dbReference type="InterPro" id="IPR036179">
    <property type="entry name" value="Ig-like_dom_sf"/>
</dbReference>
<dbReference type="InterPro" id="IPR013783">
    <property type="entry name" value="Ig-like_fold"/>
</dbReference>
<accession>A0ABS2YQ36</accession>
<evidence type="ECO:0000256" key="3">
    <source>
        <dbReference type="ARBA" id="ARBA00023170"/>
    </source>
</evidence>
<reference evidence="8" key="1">
    <citation type="journal article" date="2021" name="Cell">
        <title>Tracing the genetic footprints of vertebrate landing in non-teleost ray-finned fishes.</title>
        <authorList>
            <person name="Bi X."/>
            <person name="Wang K."/>
            <person name="Yang L."/>
            <person name="Pan H."/>
            <person name="Jiang H."/>
            <person name="Wei Q."/>
            <person name="Fang M."/>
            <person name="Yu H."/>
            <person name="Zhu C."/>
            <person name="Cai Y."/>
            <person name="He Y."/>
            <person name="Gan X."/>
            <person name="Zeng H."/>
            <person name="Yu D."/>
            <person name="Zhu Y."/>
            <person name="Jiang H."/>
            <person name="Qiu Q."/>
            <person name="Yang H."/>
            <person name="Zhang Y.E."/>
            <person name="Wang W."/>
            <person name="Zhu M."/>
            <person name="He S."/>
            <person name="Zhang G."/>
        </authorList>
    </citation>
    <scope>NUCLEOTIDE SEQUENCE</scope>
    <source>
        <strain evidence="8">Pddl_001</strain>
    </source>
</reference>
<evidence type="ECO:0000256" key="5">
    <source>
        <dbReference type="ARBA" id="ARBA00043266"/>
    </source>
</evidence>
<name>A0ABS2YQ36_POLSP</name>
<evidence type="ECO:0000256" key="4">
    <source>
        <dbReference type="ARBA" id="ARBA00023319"/>
    </source>
</evidence>
<proteinExistence type="predicted"/>
<dbReference type="PANTHER" id="PTHR19367:SF18">
    <property type="entry name" value="T CELL RECEPTOR ALPHA VARIABLE 16"/>
    <property type="match status" value="1"/>
</dbReference>
<protein>
    <submittedName>
        <fullName evidence="8">TVA1 protein</fullName>
    </submittedName>
</protein>
<dbReference type="PROSITE" id="PS50835">
    <property type="entry name" value="IG_LIKE"/>
    <property type="match status" value="1"/>
</dbReference>
<keyword evidence="5" id="KW-1279">T cell receptor</keyword>
<keyword evidence="1 6" id="KW-0732">Signal</keyword>
<keyword evidence="4" id="KW-0393">Immunoglobulin domain</keyword>
<organism evidence="8 9">
    <name type="scientific">Polyodon spathula</name>
    <name type="common">North American paddlefish</name>
    <name type="synonym">Squalus spathula</name>
    <dbReference type="NCBI Taxonomy" id="7913"/>
    <lineage>
        <taxon>Eukaryota</taxon>
        <taxon>Metazoa</taxon>
        <taxon>Chordata</taxon>
        <taxon>Craniata</taxon>
        <taxon>Vertebrata</taxon>
        <taxon>Euteleostomi</taxon>
        <taxon>Actinopterygii</taxon>
        <taxon>Chondrostei</taxon>
        <taxon>Acipenseriformes</taxon>
        <taxon>Polyodontidae</taxon>
        <taxon>Polyodon</taxon>
    </lineage>
</organism>
<feature type="signal peptide" evidence="6">
    <location>
        <begin position="1"/>
        <end position="16"/>
    </location>
</feature>
<sequence>MLNLFVFLFISDLVFGNTVSQEDRPSIVREGKTVELTCKYTTSFTYYALAFYQHTQGKPRLYLTQRRDDDAEHLATNLDRRFFTQLKSRDKVTTLAIAKTKMEDSATYYCAL</sequence>
<keyword evidence="3" id="KW-0675">Receptor</keyword>
<dbReference type="InterPro" id="IPR013106">
    <property type="entry name" value="Ig_V-set"/>
</dbReference>
<dbReference type="SUPFAM" id="SSF48726">
    <property type="entry name" value="Immunoglobulin"/>
    <property type="match status" value="1"/>
</dbReference>
<keyword evidence="5" id="KW-0391">Immunity</keyword>
<feature type="non-terminal residue" evidence="8">
    <location>
        <position position="112"/>
    </location>
</feature>
<dbReference type="CDD" id="cd00099">
    <property type="entry name" value="IgV"/>
    <property type="match status" value="1"/>
</dbReference>
<keyword evidence="2" id="KW-1064">Adaptive immunity</keyword>
<feature type="chain" id="PRO_5045402363" evidence="6">
    <location>
        <begin position="17"/>
        <end position="112"/>
    </location>
</feature>
<dbReference type="EMBL" id="JAAWVQ010176783">
    <property type="protein sequence ID" value="MBN3288584.1"/>
    <property type="molecule type" value="Genomic_DNA"/>
</dbReference>
<dbReference type="SMART" id="SM00406">
    <property type="entry name" value="IGv"/>
    <property type="match status" value="1"/>
</dbReference>
<dbReference type="PANTHER" id="PTHR19367">
    <property type="entry name" value="T-CELL RECEPTOR ALPHA CHAIN V REGION"/>
    <property type="match status" value="1"/>
</dbReference>
<gene>
    <name evidence="8" type="primary">Tva1_8</name>
    <name evidence="8" type="ORF">GTO93_0016567</name>
</gene>
<feature type="non-terminal residue" evidence="8">
    <location>
        <position position="1"/>
    </location>
</feature>